<keyword evidence="2" id="KW-0813">Transport</keyword>
<dbReference type="Proteomes" id="UP000694864">
    <property type="component" value="Chromosome 17"/>
</dbReference>
<feature type="transmembrane region" description="Helical" evidence="9">
    <location>
        <begin position="911"/>
        <end position="928"/>
    </location>
</feature>
<evidence type="ECO:0000256" key="7">
    <source>
        <dbReference type="ARBA" id="ARBA00023136"/>
    </source>
</evidence>
<feature type="domain" description="ABC transporter" evidence="10">
    <location>
        <begin position="540"/>
        <end position="782"/>
    </location>
</feature>
<dbReference type="InterPro" id="IPR017871">
    <property type="entry name" value="ABC_transporter-like_CS"/>
</dbReference>
<dbReference type="InterPro" id="IPR003439">
    <property type="entry name" value="ABC_transporter-like_ATP-bd"/>
</dbReference>
<dbReference type="InterPro" id="IPR027417">
    <property type="entry name" value="P-loop_NTPase"/>
</dbReference>
<keyword evidence="4" id="KW-0547">Nucleotide-binding</keyword>
<feature type="compositionally biased region" description="Basic and acidic residues" evidence="8">
    <location>
        <begin position="479"/>
        <end position="489"/>
    </location>
</feature>
<protein>
    <submittedName>
        <fullName evidence="12">ABC transporter G family member 24-like</fullName>
    </submittedName>
</protein>
<dbReference type="PANTHER" id="PTHR48041">
    <property type="entry name" value="ABC TRANSPORTER G FAMILY MEMBER 28"/>
    <property type="match status" value="1"/>
</dbReference>
<evidence type="ECO:0000256" key="2">
    <source>
        <dbReference type="ARBA" id="ARBA00022448"/>
    </source>
</evidence>
<evidence type="ECO:0000313" key="11">
    <source>
        <dbReference type="Proteomes" id="UP000694864"/>
    </source>
</evidence>
<dbReference type="Pfam" id="PF00005">
    <property type="entry name" value="ABC_tran"/>
    <property type="match status" value="1"/>
</dbReference>
<feature type="compositionally biased region" description="Low complexity" evidence="8">
    <location>
        <begin position="462"/>
        <end position="478"/>
    </location>
</feature>
<evidence type="ECO:0000256" key="6">
    <source>
        <dbReference type="ARBA" id="ARBA00022989"/>
    </source>
</evidence>
<evidence type="ECO:0000256" key="9">
    <source>
        <dbReference type="SAM" id="Phobius"/>
    </source>
</evidence>
<evidence type="ECO:0000313" key="12">
    <source>
        <dbReference type="RefSeq" id="XP_019094684.1"/>
    </source>
</evidence>
<accession>A0ABM1R6P6</accession>
<evidence type="ECO:0000259" key="10">
    <source>
        <dbReference type="PROSITE" id="PS50893"/>
    </source>
</evidence>
<feature type="region of interest" description="Disordered" evidence="8">
    <location>
        <begin position="428"/>
        <end position="447"/>
    </location>
</feature>
<dbReference type="Gene3D" id="3.40.50.300">
    <property type="entry name" value="P-loop containing nucleotide triphosphate hydrolases"/>
    <property type="match status" value="1"/>
</dbReference>
<keyword evidence="6 9" id="KW-1133">Transmembrane helix</keyword>
<feature type="transmembrane region" description="Helical" evidence="9">
    <location>
        <begin position="356"/>
        <end position="378"/>
    </location>
</feature>
<dbReference type="InterPro" id="IPR050352">
    <property type="entry name" value="ABCG_transporters"/>
</dbReference>
<name>A0ABM1R6P6_CAMSA</name>
<dbReference type="InterPro" id="IPR003593">
    <property type="entry name" value="AAA+_ATPase"/>
</dbReference>
<keyword evidence="5" id="KW-0067">ATP-binding</keyword>
<evidence type="ECO:0000256" key="1">
    <source>
        <dbReference type="ARBA" id="ARBA00004141"/>
    </source>
</evidence>
<keyword evidence="7 9" id="KW-0472">Membrane</keyword>
<dbReference type="Pfam" id="PF19055">
    <property type="entry name" value="ABC2_membrane_7"/>
    <property type="match status" value="1"/>
</dbReference>
<dbReference type="PROSITE" id="PS50893">
    <property type="entry name" value="ABC_TRANSPORTER_2"/>
    <property type="match status" value="1"/>
</dbReference>
<dbReference type="InterPro" id="IPR043926">
    <property type="entry name" value="ABCG_dom"/>
</dbReference>
<dbReference type="RefSeq" id="XP_019094684.1">
    <property type="nucleotide sequence ID" value="XM_019239139.1"/>
</dbReference>
<keyword evidence="11" id="KW-1185">Reference proteome</keyword>
<organism evidence="11 12">
    <name type="scientific">Camelina sativa</name>
    <name type="common">False flax</name>
    <name type="synonym">Myagrum sativum</name>
    <dbReference type="NCBI Taxonomy" id="90675"/>
    <lineage>
        <taxon>Eukaryota</taxon>
        <taxon>Viridiplantae</taxon>
        <taxon>Streptophyta</taxon>
        <taxon>Embryophyta</taxon>
        <taxon>Tracheophyta</taxon>
        <taxon>Spermatophyta</taxon>
        <taxon>Magnoliopsida</taxon>
        <taxon>eudicotyledons</taxon>
        <taxon>Gunneridae</taxon>
        <taxon>Pentapetalae</taxon>
        <taxon>rosids</taxon>
        <taxon>malvids</taxon>
        <taxon>Brassicales</taxon>
        <taxon>Brassicaceae</taxon>
        <taxon>Camelineae</taxon>
        <taxon>Camelina</taxon>
    </lineage>
</organism>
<dbReference type="PANTHER" id="PTHR48041:SF1">
    <property type="entry name" value="ABC TRANSPORTER G FAMILY MEMBER 24"/>
    <property type="match status" value="1"/>
</dbReference>
<proteinExistence type="predicted"/>
<keyword evidence="3 9" id="KW-0812">Transmembrane</keyword>
<reference evidence="11" key="1">
    <citation type="journal article" date="2014" name="Nat. Commun.">
        <title>The emerging biofuel crop Camelina sativa retains a highly undifferentiated hexaploid genome structure.</title>
        <authorList>
            <person name="Kagale S."/>
            <person name="Koh C."/>
            <person name="Nixon J."/>
            <person name="Bollina V."/>
            <person name="Clarke W.E."/>
            <person name="Tuteja R."/>
            <person name="Spillane C."/>
            <person name="Robinson S.J."/>
            <person name="Links M.G."/>
            <person name="Clarke C."/>
            <person name="Higgins E.E."/>
            <person name="Huebert T."/>
            <person name="Sharpe A.G."/>
            <person name="Parkin I.A."/>
        </authorList>
    </citation>
    <scope>NUCLEOTIDE SEQUENCE [LARGE SCALE GENOMIC DNA]</scope>
    <source>
        <strain evidence="11">cv. DH55</strain>
    </source>
</reference>
<feature type="transmembrane region" description="Helical" evidence="9">
    <location>
        <begin position="1117"/>
        <end position="1138"/>
    </location>
</feature>
<dbReference type="GeneID" id="104758687"/>
<comment type="subcellular location">
    <subcellularLocation>
        <location evidence="1">Membrane</location>
        <topology evidence="1">Multi-pass membrane protein</topology>
    </subcellularLocation>
</comment>
<dbReference type="SUPFAM" id="SSF52540">
    <property type="entry name" value="P-loop containing nucleoside triphosphate hydrolases"/>
    <property type="match status" value="1"/>
</dbReference>
<dbReference type="CDD" id="cd03213">
    <property type="entry name" value="ABCG_EPDR"/>
    <property type="match status" value="1"/>
</dbReference>
<reference evidence="12" key="2">
    <citation type="submission" date="2025-08" db="UniProtKB">
        <authorList>
            <consortium name="RefSeq"/>
        </authorList>
    </citation>
    <scope>IDENTIFICATION</scope>
    <source>
        <tissue evidence="12">Leaf</tissue>
    </source>
</reference>
<evidence type="ECO:0000256" key="3">
    <source>
        <dbReference type="ARBA" id="ARBA00022692"/>
    </source>
</evidence>
<feature type="region of interest" description="Disordered" evidence="8">
    <location>
        <begin position="457"/>
        <end position="489"/>
    </location>
</feature>
<gene>
    <name evidence="12" type="primary">LOC104758687</name>
</gene>
<evidence type="ECO:0000256" key="8">
    <source>
        <dbReference type="SAM" id="MobiDB-lite"/>
    </source>
</evidence>
<dbReference type="PROSITE" id="PS00211">
    <property type="entry name" value="ABC_TRANSPORTER_1"/>
    <property type="match status" value="1"/>
</dbReference>
<dbReference type="SMART" id="SM00382">
    <property type="entry name" value="AAA"/>
    <property type="match status" value="1"/>
</dbReference>
<feature type="transmembrane region" description="Helical" evidence="9">
    <location>
        <begin position="940"/>
        <end position="960"/>
    </location>
</feature>
<sequence>MNFDASQVKYNIRIFYFSFSLKSFPKNLATLFLMHEFFSSQVMSFNASQVTMLSNLKMSVNRRSWHKHGSNLRMVILVLWLVCYVGNGQTIWNNSEFEDNPALLPLATQKVYRSVSNTTAALSRDLGNRAKFCFKDLDSDWNRAFNFSTNLDFLSKCILKTKGDIVGRICGAAEREFYFNASFNKANDTEYWQWQPNVNCNLTSWESGCEPGWGCSLDIPEQVDQQLQKSKDFPKRTKDCMACCEGFFCPRGLTCMIPCPLGAHCPLATLNKTTSICEPYSYQLPPGKPSHTCGGANEWAAITSSSDIFCPAGSHCPTTDKIVACEKGHYCRKGSTSEKPCLKLSSCKRNTGNQNIHAFGIIFIAAVSTILLIIYNCSDHILKIREKRQAKSREAAVKKARAHQRWKGAREATTKHVREIGAQITRTFPGKKTDHDGDTHMMLGPGDSASEVYEDIEMSKHSSSSAAQAQSSSAVSNEESVKRKNLAKEKQTQTQIFKAAYDQIEKEKAMEQENKNLNFSGIVSMASNTETRNKRPLMELSYKDLTLTLKSNGKHVLRCVTGSMKPGRITAVMGPSGAGKTSLLSALAGKAVGCKLSGSILINGKQESIHSYKKIIGFVPQDDVVHGNLTVEENIWFHAKCRLPAGLSKAEKVLVVERTIDSLGLQAVRNSLVGTVEKRGISGGQRKRVNVGLEMVMEPSILFLDEPTSGLDSASSQLLLRALRHEAFEGVNICMVVHQPSYTLFRTFNDLVLLAKGGLTVYHGSVNDVEEYFSGLGINVPDRINPPDYYIDVLEGITIGNSGVDYKELPQRWMLHNGYSVPLDMRNSSADGLEMNPDIGNSSHGKRQQTFARELWGDVKSNSMLRSDKIQHNFLKSRDLSHRRTPSKWLQYKYFLGRVAKQQMREAKLQATDYLILLLAGACLGLLTKKGADDDFGALGYTYTIIAVSLLCKIAALRSFSLDKLHYWRESASGMSSSACFLAKDTIDFFNVLVKPLVYLSMFYFFTNPRSTFLDNYIILACLVYCVTGIAYALAIFLQPSSAQLCSVLLPVVLTLVSSQEKDSKAIRTMADLSYPNWALQAFVIVNAQRYYGVWMITRCGMLLKSGYDINEWNLCIMILLLIGVATRVIAFVGMILLKKK</sequence>
<evidence type="ECO:0000256" key="4">
    <source>
        <dbReference type="ARBA" id="ARBA00022741"/>
    </source>
</evidence>
<feature type="transmembrane region" description="Helical" evidence="9">
    <location>
        <begin position="1017"/>
        <end position="1035"/>
    </location>
</feature>
<evidence type="ECO:0000256" key="5">
    <source>
        <dbReference type="ARBA" id="ARBA00022840"/>
    </source>
</evidence>